<dbReference type="EMBL" id="CP016268">
    <property type="protein sequence ID" value="ANO51082.1"/>
    <property type="molecule type" value="Genomic_DNA"/>
</dbReference>
<sequence length="263" mass="28242">MLKQRIFTAVLAVLLLFVVLFVLPATIARSVIAAVILVGAWEWAPFVGLSRPAQRLLFVSIVAGSLAVLQFQLLYGLVTVNAVFVIAVVWWFAAFVWILLYPTPVPKVLAWIAGFAVLLPAWLALDLVYRHSSALLLFMLVIVWAADVGAYFAGKRFGNVKLAPHISPGKTWEGVVGGLLLVTLLGAFGASYFDRPLAMMLPFCMAIGLVSVVGDLTVSLFKRSAGIKDSGRIFPGHGGLLDRIDSVAAAAPLFALGTHWAGL</sequence>
<organism evidence="20 21">
    <name type="scientific">Woeseia oceani</name>
    <dbReference type="NCBI Taxonomy" id="1548547"/>
    <lineage>
        <taxon>Bacteria</taxon>
        <taxon>Pseudomonadati</taxon>
        <taxon>Pseudomonadota</taxon>
        <taxon>Gammaproteobacteria</taxon>
        <taxon>Woeseiales</taxon>
        <taxon>Woeseiaceae</taxon>
        <taxon>Woeseia</taxon>
    </lineage>
</organism>
<dbReference type="STRING" id="1548547.BA177_07580"/>
<feature type="transmembrane region" description="Helical" evidence="19">
    <location>
        <begin position="108"/>
        <end position="129"/>
    </location>
</feature>
<comment type="subcellular location">
    <subcellularLocation>
        <location evidence="2">Cell membrane</location>
        <topology evidence="2">Multi-pass membrane protein</topology>
    </subcellularLocation>
</comment>
<evidence type="ECO:0000313" key="20">
    <source>
        <dbReference type="EMBL" id="ANO51082.1"/>
    </source>
</evidence>
<name>A0A193LEZ9_9GAMM</name>
<reference evidence="20 21" key="1">
    <citation type="submission" date="2016-06" db="EMBL/GenBank/DDBJ databases">
        <title>Complete genome sequence of a deep-branching marine Gamma Proteobacterium Woeseia oceani type strain XK5.</title>
        <authorList>
            <person name="Mu D."/>
            <person name="Du Z."/>
        </authorList>
    </citation>
    <scope>NUCLEOTIDE SEQUENCE [LARGE SCALE GENOMIC DNA]</scope>
    <source>
        <strain evidence="20 21">XK5</strain>
    </source>
</reference>
<keyword evidence="9" id="KW-0444">Lipid biosynthesis</keyword>
<keyword evidence="15 19" id="KW-0472">Membrane</keyword>
<keyword evidence="10 18" id="KW-0808">Transferase</keyword>
<protein>
    <recommendedName>
        <fullName evidence="7 18">Phosphatidate cytidylyltransferase</fullName>
        <ecNumber evidence="6 18">2.7.7.41</ecNumber>
    </recommendedName>
</protein>
<evidence type="ECO:0000256" key="11">
    <source>
        <dbReference type="ARBA" id="ARBA00022692"/>
    </source>
</evidence>
<keyword evidence="21" id="KW-1185">Reference proteome</keyword>
<comment type="pathway">
    <text evidence="3 18">Phospholipid metabolism; CDP-diacylglycerol biosynthesis; CDP-diacylglycerol from sn-glycerol 3-phosphate: step 3/3.</text>
</comment>
<dbReference type="PROSITE" id="PS01315">
    <property type="entry name" value="CDS"/>
    <property type="match status" value="1"/>
</dbReference>
<dbReference type="GO" id="GO:0005886">
    <property type="term" value="C:plasma membrane"/>
    <property type="evidence" value="ECO:0007669"/>
    <property type="project" value="UniProtKB-SubCell"/>
</dbReference>
<dbReference type="KEGG" id="woc:BA177_07580"/>
<evidence type="ECO:0000256" key="4">
    <source>
        <dbReference type="ARBA" id="ARBA00005189"/>
    </source>
</evidence>
<dbReference type="Pfam" id="PF01148">
    <property type="entry name" value="CTP_transf_1"/>
    <property type="match status" value="1"/>
</dbReference>
<dbReference type="InterPro" id="IPR000374">
    <property type="entry name" value="PC_trans"/>
</dbReference>
<feature type="transmembrane region" description="Helical" evidence="19">
    <location>
        <begin position="135"/>
        <end position="153"/>
    </location>
</feature>
<keyword evidence="11 18" id="KW-0812">Transmembrane</keyword>
<evidence type="ECO:0000256" key="17">
    <source>
        <dbReference type="ARBA" id="ARBA00023264"/>
    </source>
</evidence>
<dbReference type="RefSeq" id="WP_068614983.1">
    <property type="nucleotide sequence ID" value="NZ_CP016268.1"/>
</dbReference>
<gene>
    <name evidence="20" type="ORF">BA177_07580</name>
</gene>
<keyword evidence="12 18" id="KW-0548">Nucleotidyltransferase</keyword>
<evidence type="ECO:0000256" key="16">
    <source>
        <dbReference type="ARBA" id="ARBA00023209"/>
    </source>
</evidence>
<evidence type="ECO:0000256" key="7">
    <source>
        <dbReference type="ARBA" id="ARBA00019373"/>
    </source>
</evidence>
<dbReference type="UniPathway" id="UPA00557">
    <property type="reaction ID" value="UER00614"/>
</dbReference>
<keyword evidence="13 19" id="KW-1133">Transmembrane helix</keyword>
<comment type="similarity">
    <text evidence="5 18">Belongs to the CDS family.</text>
</comment>
<dbReference type="GO" id="GO:0004605">
    <property type="term" value="F:phosphatidate cytidylyltransferase activity"/>
    <property type="evidence" value="ECO:0007669"/>
    <property type="project" value="UniProtKB-EC"/>
</dbReference>
<evidence type="ECO:0000256" key="8">
    <source>
        <dbReference type="ARBA" id="ARBA00022475"/>
    </source>
</evidence>
<keyword evidence="17" id="KW-1208">Phospholipid metabolism</keyword>
<dbReference type="PANTHER" id="PTHR46382">
    <property type="entry name" value="PHOSPHATIDATE CYTIDYLYLTRANSFERASE"/>
    <property type="match status" value="1"/>
</dbReference>
<evidence type="ECO:0000313" key="21">
    <source>
        <dbReference type="Proteomes" id="UP000092695"/>
    </source>
</evidence>
<proteinExistence type="inferred from homology"/>
<dbReference type="EC" id="2.7.7.41" evidence="6 18"/>
<dbReference type="Proteomes" id="UP000092695">
    <property type="component" value="Chromosome"/>
</dbReference>
<evidence type="ECO:0000256" key="9">
    <source>
        <dbReference type="ARBA" id="ARBA00022516"/>
    </source>
</evidence>
<evidence type="ECO:0000256" key="13">
    <source>
        <dbReference type="ARBA" id="ARBA00022989"/>
    </source>
</evidence>
<comment type="pathway">
    <text evidence="4">Lipid metabolism.</text>
</comment>
<evidence type="ECO:0000256" key="14">
    <source>
        <dbReference type="ARBA" id="ARBA00023098"/>
    </source>
</evidence>
<feature type="transmembrane region" description="Helical" evidence="19">
    <location>
        <begin position="199"/>
        <end position="221"/>
    </location>
</feature>
<evidence type="ECO:0000256" key="3">
    <source>
        <dbReference type="ARBA" id="ARBA00005119"/>
    </source>
</evidence>
<dbReference type="GO" id="GO:0016024">
    <property type="term" value="P:CDP-diacylglycerol biosynthetic process"/>
    <property type="evidence" value="ECO:0007669"/>
    <property type="project" value="UniProtKB-UniPathway"/>
</dbReference>
<evidence type="ECO:0000256" key="5">
    <source>
        <dbReference type="ARBA" id="ARBA00010185"/>
    </source>
</evidence>
<comment type="catalytic activity">
    <reaction evidence="1 18">
        <text>a 1,2-diacyl-sn-glycero-3-phosphate + CTP + H(+) = a CDP-1,2-diacyl-sn-glycerol + diphosphate</text>
        <dbReference type="Rhea" id="RHEA:16229"/>
        <dbReference type="ChEBI" id="CHEBI:15378"/>
        <dbReference type="ChEBI" id="CHEBI:33019"/>
        <dbReference type="ChEBI" id="CHEBI:37563"/>
        <dbReference type="ChEBI" id="CHEBI:58332"/>
        <dbReference type="ChEBI" id="CHEBI:58608"/>
        <dbReference type="EC" id="2.7.7.41"/>
    </reaction>
</comment>
<feature type="transmembrane region" description="Helical" evidence="19">
    <location>
        <begin position="31"/>
        <end position="49"/>
    </location>
</feature>
<keyword evidence="16" id="KW-0594">Phospholipid biosynthesis</keyword>
<evidence type="ECO:0000256" key="19">
    <source>
        <dbReference type="SAM" id="Phobius"/>
    </source>
</evidence>
<feature type="transmembrane region" description="Helical" evidence="19">
    <location>
        <begin position="7"/>
        <end position="25"/>
    </location>
</feature>
<accession>A0A193LEZ9</accession>
<dbReference type="PANTHER" id="PTHR46382:SF1">
    <property type="entry name" value="PHOSPHATIDATE CYTIDYLYLTRANSFERASE"/>
    <property type="match status" value="1"/>
</dbReference>
<feature type="transmembrane region" description="Helical" evidence="19">
    <location>
        <begin position="81"/>
        <end position="101"/>
    </location>
</feature>
<evidence type="ECO:0000256" key="2">
    <source>
        <dbReference type="ARBA" id="ARBA00004651"/>
    </source>
</evidence>
<evidence type="ECO:0000256" key="6">
    <source>
        <dbReference type="ARBA" id="ARBA00012487"/>
    </source>
</evidence>
<evidence type="ECO:0000256" key="18">
    <source>
        <dbReference type="RuleBase" id="RU003938"/>
    </source>
</evidence>
<dbReference type="AlphaFoldDB" id="A0A193LEZ9"/>
<evidence type="ECO:0000256" key="12">
    <source>
        <dbReference type="ARBA" id="ARBA00022695"/>
    </source>
</evidence>
<evidence type="ECO:0000256" key="15">
    <source>
        <dbReference type="ARBA" id="ARBA00023136"/>
    </source>
</evidence>
<evidence type="ECO:0000256" key="10">
    <source>
        <dbReference type="ARBA" id="ARBA00022679"/>
    </source>
</evidence>
<evidence type="ECO:0000256" key="1">
    <source>
        <dbReference type="ARBA" id="ARBA00001698"/>
    </source>
</evidence>
<keyword evidence="8" id="KW-1003">Cell membrane</keyword>
<feature type="transmembrane region" description="Helical" evidence="19">
    <location>
        <begin position="174"/>
        <end position="193"/>
    </location>
</feature>
<feature type="transmembrane region" description="Helical" evidence="19">
    <location>
        <begin position="56"/>
        <end position="75"/>
    </location>
</feature>
<keyword evidence="14" id="KW-0443">Lipid metabolism</keyword>